<dbReference type="InterPro" id="IPR043128">
    <property type="entry name" value="Rev_trsase/Diguanyl_cyclase"/>
</dbReference>
<evidence type="ECO:0000259" key="3">
    <source>
        <dbReference type="Pfam" id="PF17919"/>
    </source>
</evidence>
<accession>A0A6L2NW92</accession>
<evidence type="ECO:0000256" key="1">
    <source>
        <dbReference type="ARBA" id="ARBA00023268"/>
    </source>
</evidence>
<comment type="caution">
    <text evidence="4">The sequence shown here is derived from an EMBL/GenBank/DDBJ whole genome shotgun (WGS) entry which is preliminary data.</text>
</comment>
<dbReference type="PANTHER" id="PTHR37984">
    <property type="entry name" value="PROTEIN CBG26694"/>
    <property type="match status" value="1"/>
</dbReference>
<dbReference type="InterPro" id="IPR050951">
    <property type="entry name" value="Retrovirus_Pol_polyprotein"/>
</dbReference>
<protein>
    <submittedName>
        <fullName evidence="4">Reverse transcriptase domain-containing protein</fullName>
    </submittedName>
</protein>
<dbReference type="PANTHER" id="PTHR37984:SF5">
    <property type="entry name" value="PROTEIN NYNRIN-LIKE"/>
    <property type="match status" value="1"/>
</dbReference>
<reference evidence="4" key="1">
    <citation type="journal article" date="2019" name="Sci. Rep.">
        <title>Draft genome of Tanacetum cinerariifolium, the natural source of mosquito coil.</title>
        <authorList>
            <person name="Yamashiro T."/>
            <person name="Shiraishi A."/>
            <person name="Satake H."/>
            <person name="Nakayama K."/>
        </authorList>
    </citation>
    <scope>NUCLEOTIDE SEQUENCE</scope>
</reference>
<dbReference type="InterPro" id="IPR041577">
    <property type="entry name" value="RT_RNaseH_2"/>
</dbReference>
<keyword evidence="4" id="KW-0548">Nucleotidyltransferase</keyword>
<evidence type="ECO:0000313" key="4">
    <source>
        <dbReference type="EMBL" id="GEU89619.1"/>
    </source>
</evidence>
<gene>
    <name evidence="4" type="ORF">Tci_061597</name>
</gene>
<keyword evidence="4" id="KW-0695">RNA-directed DNA polymerase</keyword>
<keyword evidence="1" id="KW-0511">Multifunctional enzyme</keyword>
<feature type="domain" description="Reverse transcriptase/retrotransposon-derived protein RNase H-like" evidence="3">
    <location>
        <begin position="76"/>
        <end position="148"/>
    </location>
</feature>
<feature type="region of interest" description="Disordered" evidence="2">
    <location>
        <begin position="146"/>
        <end position="173"/>
    </location>
</feature>
<dbReference type="SUPFAM" id="SSF56672">
    <property type="entry name" value="DNA/RNA polymerases"/>
    <property type="match status" value="1"/>
</dbReference>
<proteinExistence type="predicted"/>
<dbReference type="Pfam" id="PF17919">
    <property type="entry name" value="RT_RNaseH_2"/>
    <property type="match status" value="1"/>
</dbReference>
<dbReference type="GO" id="GO:0003964">
    <property type="term" value="F:RNA-directed DNA polymerase activity"/>
    <property type="evidence" value="ECO:0007669"/>
    <property type="project" value="UniProtKB-KW"/>
</dbReference>
<sequence length="211" mass="24158">MVKEEIVLGHKISKSGIEVDRAKVEVIAKLTYPTNVKGVRSFLGYAGFYWRFIKDFSKIARPMTQLLIKDAKFILSNECMQAFDILKNKLAYDPVIIAPNWNLDFELMCDANDYAVGAVLGQRIDKKFCPIYYASMDFTYITRKEPKTGQKRTREGKEYSRAGNYQEKSTKSPALRLADRTCSTIKDQDQRIKDQSRLKTRIRDEGACVGA</sequence>
<dbReference type="AlphaFoldDB" id="A0A6L2NW92"/>
<dbReference type="Gene3D" id="3.30.70.270">
    <property type="match status" value="1"/>
</dbReference>
<dbReference type="FunFam" id="3.30.70.270:FF:000020">
    <property type="entry name" value="Transposon Tf2-6 polyprotein-like Protein"/>
    <property type="match status" value="1"/>
</dbReference>
<dbReference type="InterPro" id="IPR043502">
    <property type="entry name" value="DNA/RNA_pol_sf"/>
</dbReference>
<dbReference type="EMBL" id="BKCJ010010003">
    <property type="protein sequence ID" value="GEU89619.1"/>
    <property type="molecule type" value="Genomic_DNA"/>
</dbReference>
<keyword evidence="4" id="KW-0808">Transferase</keyword>
<evidence type="ECO:0000256" key="2">
    <source>
        <dbReference type="SAM" id="MobiDB-lite"/>
    </source>
</evidence>
<feature type="compositionally biased region" description="Basic and acidic residues" evidence="2">
    <location>
        <begin position="146"/>
        <end position="160"/>
    </location>
</feature>
<organism evidence="4">
    <name type="scientific">Tanacetum cinerariifolium</name>
    <name type="common">Dalmatian daisy</name>
    <name type="synonym">Chrysanthemum cinerariifolium</name>
    <dbReference type="NCBI Taxonomy" id="118510"/>
    <lineage>
        <taxon>Eukaryota</taxon>
        <taxon>Viridiplantae</taxon>
        <taxon>Streptophyta</taxon>
        <taxon>Embryophyta</taxon>
        <taxon>Tracheophyta</taxon>
        <taxon>Spermatophyta</taxon>
        <taxon>Magnoliopsida</taxon>
        <taxon>eudicotyledons</taxon>
        <taxon>Gunneridae</taxon>
        <taxon>Pentapetalae</taxon>
        <taxon>asterids</taxon>
        <taxon>campanulids</taxon>
        <taxon>Asterales</taxon>
        <taxon>Asteraceae</taxon>
        <taxon>Asteroideae</taxon>
        <taxon>Anthemideae</taxon>
        <taxon>Anthemidinae</taxon>
        <taxon>Tanacetum</taxon>
    </lineage>
</organism>
<name>A0A6L2NW92_TANCI</name>